<evidence type="ECO:0000259" key="16">
    <source>
        <dbReference type="PROSITE" id="PS51346"/>
    </source>
</evidence>
<keyword evidence="13" id="KW-0843">Virulence</keyword>
<keyword evidence="4" id="KW-0964">Secreted</keyword>
<dbReference type="EC" id="3.1.4.3" evidence="2"/>
<evidence type="ECO:0000256" key="10">
    <source>
        <dbReference type="ARBA" id="ARBA00022833"/>
    </source>
</evidence>
<keyword evidence="9" id="KW-0378">Hydrolase</keyword>
<comment type="cofactor">
    <cofactor evidence="1">
        <name>Ca(2+)</name>
        <dbReference type="ChEBI" id="CHEBI:29108"/>
    </cofactor>
</comment>
<organism evidence="17 18">
    <name type="scientific">Clostridium oceanicum</name>
    <dbReference type="NCBI Taxonomy" id="1543"/>
    <lineage>
        <taxon>Bacteria</taxon>
        <taxon>Bacillati</taxon>
        <taxon>Bacillota</taxon>
        <taxon>Clostridia</taxon>
        <taxon>Eubacteriales</taxon>
        <taxon>Clostridiaceae</taxon>
        <taxon>Clostridium</taxon>
    </lineage>
</organism>
<name>A0ABP3UK15_9CLOT</name>
<dbReference type="Gene3D" id="2.60.60.20">
    <property type="entry name" value="PLAT/LH2 domain"/>
    <property type="match status" value="1"/>
</dbReference>
<keyword evidence="12" id="KW-0204">Cytolysis</keyword>
<dbReference type="InterPro" id="IPR001024">
    <property type="entry name" value="PLAT/LH2_dom"/>
</dbReference>
<dbReference type="InterPro" id="IPR008947">
    <property type="entry name" value="PLipase_C/P1_nuclease_dom_sf"/>
</dbReference>
<evidence type="ECO:0000256" key="9">
    <source>
        <dbReference type="ARBA" id="ARBA00022801"/>
    </source>
</evidence>
<dbReference type="InterPro" id="IPR001531">
    <property type="entry name" value="Zn_PLipaseC"/>
</dbReference>
<keyword evidence="8" id="KW-0354">Hemolysis</keyword>
<evidence type="ECO:0000256" key="4">
    <source>
        <dbReference type="ARBA" id="ARBA00022525"/>
    </source>
</evidence>
<evidence type="ECO:0000256" key="3">
    <source>
        <dbReference type="ARBA" id="ARBA00018391"/>
    </source>
</evidence>
<dbReference type="PROSITE" id="PS51346">
    <property type="entry name" value="PROKAR_ZN_DEPEND_PLPC_2"/>
    <property type="match status" value="1"/>
</dbReference>
<dbReference type="SMART" id="SM00770">
    <property type="entry name" value="Zn_dep_PLPC"/>
    <property type="match status" value="1"/>
</dbReference>
<comment type="catalytic activity">
    <reaction evidence="15">
        <text>a 1,2-diacyl-sn-glycero-3-phosphocholine + H2O = phosphocholine + a 1,2-diacyl-sn-glycerol + H(+)</text>
        <dbReference type="Rhea" id="RHEA:10604"/>
        <dbReference type="ChEBI" id="CHEBI:15377"/>
        <dbReference type="ChEBI" id="CHEBI:15378"/>
        <dbReference type="ChEBI" id="CHEBI:17815"/>
        <dbReference type="ChEBI" id="CHEBI:57643"/>
        <dbReference type="ChEBI" id="CHEBI:295975"/>
        <dbReference type="EC" id="3.1.4.3"/>
    </reaction>
</comment>
<comment type="caution">
    <text evidence="17">The sequence shown here is derived from an EMBL/GenBank/DDBJ whole genome shotgun (WGS) entry which is preliminary data.</text>
</comment>
<evidence type="ECO:0000256" key="14">
    <source>
        <dbReference type="ARBA" id="ARBA00031285"/>
    </source>
</evidence>
<dbReference type="Pfam" id="PF01477">
    <property type="entry name" value="PLAT"/>
    <property type="match status" value="1"/>
</dbReference>
<keyword evidence="10" id="KW-0862">Zinc</keyword>
<evidence type="ECO:0000256" key="7">
    <source>
        <dbReference type="ARBA" id="ARBA00022729"/>
    </source>
</evidence>
<evidence type="ECO:0000256" key="12">
    <source>
        <dbReference type="ARBA" id="ARBA00022852"/>
    </source>
</evidence>
<dbReference type="InterPro" id="IPR036392">
    <property type="entry name" value="PLAT/LH2_dom_sf"/>
</dbReference>
<dbReference type="PRINTS" id="PR00479">
    <property type="entry name" value="PRPHPHLPASEC"/>
</dbReference>
<dbReference type="PROSITE" id="PS51257">
    <property type="entry name" value="PROKAR_LIPOPROTEIN"/>
    <property type="match status" value="1"/>
</dbReference>
<dbReference type="SUPFAM" id="SSF49723">
    <property type="entry name" value="Lipase/lipooxygenase domain (PLAT/LH2 domain)"/>
    <property type="match status" value="1"/>
</dbReference>
<dbReference type="RefSeq" id="WP_343759868.1">
    <property type="nucleotide sequence ID" value="NZ_BAAACG010000006.1"/>
</dbReference>
<proteinExistence type="predicted"/>
<accession>A0ABP3UK15</accession>
<keyword evidence="18" id="KW-1185">Reference proteome</keyword>
<evidence type="ECO:0000256" key="6">
    <source>
        <dbReference type="ARBA" id="ARBA00022723"/>
    </source>
</evidence>
<dbReference type="Pfam" id="PF00882">
    <property type="entry name" value="Zn_dep_PLPC"/>
    <property type="match status" value="1"/>
</dbReference>
<gene>
    <name evidence="17" type="ORF">GCM10008906_12110</name>
</gene>
<evidence type="ECO:0000313" key="17">
    <source>
        <dbReference type="EMBL" id="GAA0736710.1"/>
    </source>
</evidence>
<evidence type="ECO:0000256" key="8">
    <source>
        <dbReference type="ARBA" id="ARBA00022735"/>
    </source>
</evidence>
<keyword evidence="6" id="KW-0479">Metal-binding</keyword>
<evidence type="ECO:0000256" key="15">
    <source>
        <dbReference type="ARBA" id="ARBA00047492"/>
    </source>
</evidence>
<dbReference type="Gene3D" id="1.10.575.10">
    <property type="entry name" value="P1 Nuclease"/>
    <property type="match status" value="1"/>
</dbReference>
<keyword evidence="7" id="KW-0732">Signal</keyword>
<evidence type="ECO:0000256" key="1">
    <source>
        <dbReference type="ARBA" id="ARBA00001913"/>
    </source>
</evidence>
<dbReference type="CDD" id="cd11009">
    <property type="entry name" value="Zn_dep_PLPC"/>
    <property type="match status" value="1"/>
</dbReference>
<dbReference type="EMBL" id="BAAACG010000006">
    <property type="protein sequence ID" value="GAA0736710.1"/>
    <property type="molecule type" value="Genomic_DNA"/>
</dbReference>
<evidence type="ECO:0000256" key="11">
    <source>
        <dbReference type="ARBA" id="ARBA00022837"/>
    </source>
</evidence>
<evidence type="ECO:0000313" key="18">
    <source>
        <dbReference type="Proteomes" id="UP001501510"/>
    </source>
</evidence>
<evidence type="ECO:0000256" key="2">
    <source>
        <dbReference type="ARBA" id="ARBA00012018"/>
    </source>
</evidence>
<feature type="domain" description="Zn-dependent PLC" evidence="16">
    <location>
        <begin position="23"/>
        <end position="274"/>
    </location>
</feature>
<sequence>MKKIAIKSIILTGFITLGCYSSVFAWSSKENVNTMDTHKTISVQALNMIKNDLKLDSNVSKNIEILENNMDQYKKGSVAPDFGEVDIERDYRLYQDHFFDPDSNSNFTTSSLYPLYSIKDTAESQTVNYMGQAVASWKDGDYSNSVYLLGKALHYFEDLNEPHHALNWTGGPGTSHAGFEDYVEKEKDNFKISSMGEDKSEYNSYSDEPFYKFLSLQSIKYAKKAKGFKSKVSMKNSWDDWKNAAIGSMKNAQIGTASVVYRFLQEVSKNENNSLTNPIGRFFVRIKTDNVSYAGTDDYMYFGMGFEDGKKLEVNCDVAGDDFTRNSNRAYQFTIKDSDYDVNKLNKIWIRKAKFAGDDWKGKEIELYMQGKRIFKGTIDRWMSGNDTYEISLK</sequence>
<dbReference type="Proteomes" id="UP001501510">
    <property type="component" value="Unassembled WGS sequence"/>
</dbReference>
<evidence type="ECO:0000256" key="5">
    <source>
        <dbReference type="ARBA" id="ARBA00022656"/>
    </source>
</evidence>
<keyword evidence="11" id="KW-0106">Calcium</keyword>
<protein>
    <recommendedName>
        <fullName evidence="3">Phospholipase C</fullName>
        <ecNumber evidence="2">3.1.4.3</ecNumber>
    </recommendedName>
    <alternativeName>
        <fullName evidence="14">Phosphatidylcholine cholinephosphohydrolase</fullName>
    </alternativeName>
</protein>
<dbReference type="SUPFAM" id="SSF48537">
    <property type="entry name" value="Phospholipase C/P1 nuclease"/>
    <property type="match status" value="1"/>
</dbReference>
<dbReference type="InterPro" id="IPR029002">
    <property type="entry name" value="PLPC/GPLD1"/>
</dbReference>
<reference evidence="18" key="1">
    <citation type="journal article" date="2019" name="Int. J. Syst. Evol. Microbiol.">
        <title>The Global Catalogue of Microorganisms (GCM) 10K type strain sequencing project: providing services to taxonomists for standard genome sequencing and annotation.</title>
        <authorList>
            <consortium name="The Broad Institute Genomics Platform"/>
            <consortium name="The Broad Institute Genome Sequencing Center for Infectious Disease"/>
            <person name="Wu L."/>
            <person name="Ma J."/>
        </authorList>
    </citation>
    <scope>NUCLEOTIDE SEQUENCE [LARGE SCALE GENOMIC DNA]</scope>
    <source>
        <strain evidence="18">JCM 1407</strain>
    </source>
</reference>
<evidence type="ECO:0000256" key="13">
    <source>
        <dbReference type="ARBA" id="ARBA00023026"/>
    </source>
</evidence>
<keyword evidence="5" id="KW-0800">Toxin</keyword>